<organism evidence="1 2">
    <name type="scientific">Bradyrhizobium japonicum</name>
    <dbReference type="NCBI Taxonomy" id="375"/>
    <lineage>
        <taxon>Bacteria</taxon>
        <taxon>Pseudomonadati</taxon>
        <taxon>Pseudomonadota</taxon>
        <taxon>Alphaproteobacteria</taxon>
        <taxon>Hyphomicrobiales</taxon>
        <taxon>Nitrobacteraceae</taxon>
        <taxon>Bradyrhizobium</taxon>
    </lineage>
</organism>
<accession>A0A0A3Z3X3</accession>
<dbReference type="RefSeq" id="WP_041953776.1">
    <property type="nucleotide sequence ID" value="NZ_CP081350.1"/>
</dbReference>
<proteinExistence type="predicted"/>
<dbReference type="eggNOG" id="ENOG5033BJV">
    <property type="taxonomic scope" value="Bacteria"/>
</dbReference>
<dbReference type="Proteomes" id="UP000030377">
    <property type="component" value="Unassembled WGS sequence"/>
</dbReference>
<sequence>MSDITYYVAMPFLIDADGSPVAGAAEECQSSAAALRRAEIMAHGAGHIGAVAFSRSGDPMTGEFGDATLLRKFGNVPEDLATL</sequence>
<dbReference type="STRING" id="375.BKD09_RS10390"/>
<comment type="caution">
    <text evidence="1">The sequence shown here is derived from an EMBL/GenBank/DDBJ whole genome shotgun (WGS) entry which is preliminary data.</text>
</comment>
<dbReference type="EMBL" id="JRPN01000003">
    <property type="protein sequence ID" value="KGT80568.1"/>
    <property type="molecule type" value="Genomic_DNA"/>
</dbReference>
<evidence type="ECO:0000313" key="2">
    <source>
        <dbReference type="Proteomes" id="UP000030377"/>
    </source>
</evidence>
<reference evidence="1 2" key="1">
    <citation type="submission" date="2014-09" db="EMBL/GenBank/DDBJ databases">
        <title>Draft genome of Bradyrhizobium japonicum Is-34.</title>
        <authorList>
            <person name="Tsurumaru H."/>
            <person name="Yamakawa T."/>
            <person name="Hashimoto S."/>
            <person name="Okizaki K."/>
            <person name="Kanesaki Y."/>
            <person name="Yoshikawa H."/>
            <person name="Yajima S."/>
        </authorList>
    </citation>
    <scope>NUCLEOTIDE SEQUENCE [LARGE SCALE GENOMIC DNA]</scope>
    <source>
        <strain evidence="1 2">Is-34</strain>
    </source>
</reference>
<evidence type="ECO:0000313" key="1">
    <source>
        <dbReference type="EMBL" id="KGT80568.1"/>
    </source>
</evidence>
<name>A0A0A3Z3X3_BRAJP</name>
<protein>
    <submittedName>
        <fullName evidence="1">Uncharacterized protein</fullName>
    </submittedName>
</protein>
<dbReference type="AlphaFoldDB" id="A0A0A3Z3X3"/>
<gene>
    <name evidence="1" type="ORF">MA20_03750</name>
</gene>